<dbReference type="CDD" id="cd06815">
    <property type="entry name" value="PLPDE_III_AR_like_1"/>
    <property type="match status" value="1"/>
</dbReference>
<accession>I4AKZ3</accession>
<name>I4AKZ3_BERLS</name>
<dbReference type="Proteomes" id="UP000006054">
    <property type="component" value="Chromosome"/>
</dbReference>
<dbReference type="EMBL" id="CP003345">
    <property type="protein sequence ID" value="AFM04628.1"/>
    <property type="molecule type" value="Genomic_DNA"/>
</dbReference>
<dbReference type="PANTHER" id="PTHR30511">
    <property type="entry name" value="ALANINE RACEMASE"/>
    <property type="match status" value="1"/>
</dbReference>
<dbReference type="STRING" id="880071.Fleli_2251"/>
<dbReference type="InterPro" id="IPR029066">
    <property type="entry name" value="PLP-binding_barrel"/>
</dbReference>
<dbReference type="AlphaFoldDB" id="I4AKZ3"/>
<dbReference type="GO" id="GO:0005829">
    <property type="term" value="C:cytosol"/>
    <property type="evidence" value="ECO:0007669"/>
    <property type="project" value="TreeGrafter"/>
</dbReference>
<keyword evidence="6" id="KW-1185">Reference proteome</keyword>
<dbReference type="Gene3D" id="3.20.20.10">
    <property type="entry name" value="Alanine racemase"/>
    <property type="match status" value="1"/>
</dbReference>
<protein>
    <submittedName>
        <fullName evidence="5">Putative amino acid racemase</fullName>
    </submittedName>
</protein>
<evidence type="ECO:0000259" key="4">
    <source>
        <dbReference type="Pfam" id="PF01168"/>
    </source>
</evidence>
<evidence type="ECO:0000256" key="1">
    <source>
        <dbReference type="ARBA" id="ARBA00001933"/>
    </source>
</evidence>
<dbReference type="InterPro" id="IPR000821">
    <property type="entry name" value="Ala_racemase"/>
</dbReference>
<dbReference type="RefSeq" id="WP_014798074.1">
    <property type="nucleotide sequence ID" value="NC_018018.1"/>
</dbReference>
<sequence length="356" mass="40524">MAYVKLYKKKLEHNYKFLDDLFKQEGVEWGVVTKLFCGTEKYLQEIVNLGVTEVHDSRISNLQKLKELKPDIQTVYIKPPAKRSISNIISYADVSLNTEFDTIKMLSEEAKKQDKLHKIIIMIEMGDLREGVMPDDVVEFYAQIFKLPNIRVIGLGTNLNCMHGVLPSEDKLIQLSLYKKIIELTFGREIPWVSAGTTVTLPLVLRHLLPKGVNHFRVGEALYWGNDIFTNGYIDGMETDVLEFFAEVVEITEKPLIPTGVLAENPSGEMFQINEEDYGKMSYRCIIDVGLLDIRPEFLIPKDETIELVGASSDMLVIDLKTNPNNYKIGDVVAFKLKYMGALSLMNSNYVEKIVE</sequence>
<evidence type="ECO:0000313" key="6">
    <source>
        <dbReference type="Proteomes" id="UP000006054"/>
    </source>
</evidence>
<organism evidence="5 6">
    <name type="scientific">Bernardetia litoralis (strain ATCC 23117 / DSM 6794 / NBRC 15988 / NCIMB 1366 / Fx l1 / Sio-4)</name>
    <name type="common">Flexibacter litoralis</name>
    <dbReference type="NCBI Taxonomy" id="880071"/>
    <lineage>
        <taxon>Bacteria</taxon>
        <taxon>Pseudomonadati</taxon>
        <taxon>Bacteroidota</taxon>
        <taxon>Cytophagia</taxon>
        <taxon>Cytophagales</taxon>
        <taxon>Bernardetiaceae</taxon>
        <taxon>Bernardetia</taxon>
    </lineage>
</organism>
<evidence type="ECO:0000256" key="3">
    <source>
        <dbReference type="ARBA" id="ARBA00023235"/>
    </source>
</evidence>
<evidence type="ECO:0000313" key="5">
    <source>
        <dbReference type="EMBL" id="AFM04628.1"/>
    </source>
</evidence>
<evidence type="ECO:0000256" key="2">
    <source>
        <dbReference type="ARBA" id="ARBA00022898"/>
    </source>
</evidence>
<dbReference type="SUPFAM" id="SSF51419">
    <property type="entry name" value="PLP-binding barrel"/>
    <property type="match status" value="1"/>
</dbReference>
<dbReference type="OrthoDB" id="504078at2"/>
<dbReference type="eggNOG" id="COG3457">
    <property type="taxonomic scope" value="Bacteria"/>
</dbReference>
<dbReference type="KEGG" id="fli:Fleli_2251"/>
<dbReference type="PANTHER" id="PTHR30511:SF3">
    <property type="entry name" value="LYSINE RACEMASE"/>
    <property type="match status" value="1"/>
</dbReference>
<dbReference type="GO" id="GO:0008784">
    <property type="term" value="F:alanine racemase activity"/>
    <property type="evidence" value="ECO:0007669"/>
    <property type="project" value="TreeGrafter"/>
</dbReference>
<dbReference type="PATRIC" id="fig|880071.3.peg.2240"/>
<dbReference type="GO" id="GO:0030170">
    <property type="term" value="F:pyridoxal phosphate binding"/>
    <property type="evidence" value="ECO:0007669"/>
    <property type="project" value="TreeGrafter"/>
</dbReference>
<feature type="domain" description="Alanine racemase N-terminal" evidence="4">
    <location>
        <begin position="9"/>
        <end position="225"/>
    </location>
</feature>
<proteinExistence type="predicted"/>
<keyword evidence="2" id="KW-0663">Pyridoxal phosphate</keyword>
<gene>
    <name evidence="5" type="ordered locus">Fleli_2251</name>
</gene>
<keyword evidence="3" id="KW-0413">Isomerase</keyword>
<dbReference type="Pfam" id="PF01168">
    <property type="entry name" value="Ala_racemase_N"/>
    <property type="match status" value="1"/>
</dbReference>
<dbReference type="HOGENOM" id="CLU_067103_0_0_10"/>
<comment type="cofactor">
    <cofactor evidence="1">
        <name>pyridoxal 5'-phosphate</name>
        <dbReference type="ChEBI" id="CHEBI:597326"/>
    </cofactor>
</comment>
<reference evidence="6" key="1">
    <citation type="submission" date="2012-06" db="EMBL/GenBank/DDBJ databases">
        <title>The complete genome of Flexibacter litoralis DSM 6794.</title>
        <authorList>
            <person name="Lucas S."/>
            <person name="Copeland A."/>
            <person name="Lapidus A."/>
            <person name="Glavina del Rio T."/>
            <person name="Dalin E."/>
            <person name="Tice H."/>
            <person name="Bruce D."/>
            <person name="Goodwin L."/>
            <person name="Pitluck S."/>
            <person name="Peters L."/>
            <person name="Ovchinnikova G."/>
            <person name="Lu M."/>
            <person name="Kyrpides N."/>
            <person name="Mavromatis K."/>
            <person name="Ivanova N."/>
            <person name="Brettin T."/>
            <person name="Detter J.C."/>
            <person name="Han C."/>
            <person name="Larimer F."/>
            <person name="Land M."/>
            <person name="Hauser L."/>
            <person name="Markowitz V."/>
            <person name="Cheng J.-F."/>
            <person name="Hugenholtz P."/>
            <person name="Woyke T."/>
            <person name="Wu D."/>
            <person name="Spring S."/>
            <person name="Lang E."/>
            <person name="Kopitz M."/>
            <person name="Brambilla E."/>
            <person name="Klenk H.-P."/>
            <person name="Eisen J.A."/>
        </authorList>
    </citation>
    <scope>NUCLEOTIDE SEQUENCE [LARGE SCALE GENOMIC DNA]</scope>
    <source>
        <strain evidence="6">ATCC 23117 / DSM 6794 / NBRC 15988 / NCIMB 1366 / Sio-4</strain>
    </source>
</reference>
<dbReference type="InterPro" id="IPR001608">
    <property type="entry name" value="Ala_racemase_N"/>
</dbReference>